<proteinExistence type="predicted"/>
<evidence type="ECO:0000259" key="1">
    <source>
        <dbReference type="Pfam" id="PF00561"/>
    </source>
</evidence>
<keyword evidence="2" id="KW-0378">Hydrolase</keyword>
<keyword evidence="3" id="KW-1185">Reference proteome</keyword>
<accession>A0A895YJ65</accession>
<dbReference type="InterPro" id="IPR029058">
    <property type="entry name" value="AB_hydrolase_fold"/>
</dbReference>
<feature type="domain" description="AB hydrolase-1" evidence="1">
    <location>
        <begin position="106"/>
        <end position="361"/>
    </location>
</feature>
<dbReference type="Gene3D" id="3.40.50.1820">
    <property type="entry name" value="alpha/beta hydrolase"/>
    <property type="match status" value="1"/>
</dbReference>
<dbReference type="Proteomes" id="UP000662857">
    <property type="component" value="Chromosome"/>
</dbReference>
<dbReference type="RefSeq" id="WP_239677747.1">
    <property type="nucleotide sequence ID" value="NZ_CP070499.1"/>
</dbReference>
<dbReference type="InterPro" id="IPR050471">
    <property type="entry name" value="AB_hydrolase"/>
</dbReference>
<gene>
    <name evidence="2" type="ORF">JQS43_04245</name>
</gene>
<evidence type="ECO:0000313" key="2">
    <source>
        <dbReference type="EMBL" id="QSB15569.1"/>
    </source>
</evidence>
<reference evidence="2" key="1">
    <citation type="submission" date="2021-02" db="EMBL/GenBank/DDBJ databases">
        <title>Natrosporangium hydrolyticum gen. nov., sp. nov, a haloalkaliphilic actinobacterium from a soda solonchak soil.</title>
        <authorList>
            <person name="Sorokin D.Y."/>
            <person name="Khijniak T.V."/>
            <person name="Zakharycheva A.P."/>
            <person name="Boueva O.V."/>
            <person name="Ariskina E.V."/>
            <person name="Hahnke R.L."/>
            <person name="Bunk B."/>
            <person name="Sproer C."/>
            <person name="Schumann P."/>
            <person name="Evtushenko L.I."/>
            <person name="Kublanov I.V."/>
        </authorList>
    </citation>
    <scope>NUCLEOTIDE SEQUENCE</scope>
    <source>
        <strain evidence="2">DSM 106523</strain>
    </source>
</reference>
<sequence length="377" mass="41210">MTNERQIPRPRRARRAGLVGAAVGLTAAGVAIGLAAGRAIGRRPGEHDDPYATEEFGQAAYDEVVTVQTTDGVEIYAEVVDRLDGIELDADFAEKVAPRAESEGEPTLVFVHGFCLNMGVFHFQRKELTQRGDWRAVYYDQPGHGRSGRLAAGEYELVQLAEALKVLLDEVAPDEPVVLVGHSMGGMTIMAFAERYPELFAERVAGVVLIATSAGRLEATATAMPELLSRASRPLLPLVNGATRMTGGVIDRARRASKQLAWLLTQRYGFGAPSPSRALVSYVARMNDKTSTETVARYVRTLYTHSRYPTLEALRDKPVLLICGDLDEITPMGHSEEIKARLPEAELVLVPDSGHMVLLEHHEVVTEALLEFLEKLA</sequence>
<dbReference type="InterPro" id="IPR000073">
    <property type="entry name" value="AB_hydrolase_1"/>
</dbReference>
<dbReference type="KEGG" id="nhy:JQS43_04245"/>
<organism evidence="2 3">
    <name type="scientific">Natronosporangium hydrolyticum</name>
    <dbReference type="NCBI Taxonomy" id="2811111"/>
    <lineage>
        <taxon>Bacteria</taxon>
        <taxon>Bacillati</taxon>
        <taxon>Actinomycetota</taxon>
        <taxon>Actinomycetes</taxon>
        <taxon>Micromonosporales</taxon>
        <taxon>Micromonosporaceae</taxon>
        <taxon>Natronosporangium</taxon>
    </lineage>
</organism>
<dbReference type="AlphaFoldDB" id="A0A895YJ65"/>
<dbReference type="GO" id="GO:0016787">
    <property type="term" value="F:hydrolase activity"/>
    <property type="evidence" value="ECO:0007669"/>
    <property type="project" value="UniProtKB-KW"/>
</dbReference>
<dbReference type="PANTHER" id="PTHR43433:SF5">
    <property type="entry name" value="AB HYDROLASE-1 DOMAIN-CONTAINING PROTEIN"/>
    <property type="match status" value="1"/>
</dbReference>
<dbReference type="SUPFAM" id="SSF53474">
    <property type="entry name" value="alpha/beta-Hydrolases"/>
    <property type="match status" value="1"/>
</dbReference>
<dbReference type="PANTHER" id="PTHR43433">
    <property type="entry name" value="HYDROLASE, ALPHA/BETA FOLD FAMILY PROTEIN"/>
    <property type="match status" value="1"/>
</dbReference>
<evidence type="ECO:0000313" key="3">
    <source>
        <dbReference type="Proteomes" id="UP000662857"/>
    </source>
</evidence>
<dbReference type="Pfam" id="PF00561">
    <property type="entry name" value="Abhydrolase_1"/>
    <property type="match status" value="1"/>
</dbReference>
<name>A0A895YJ65_9ACTN</name>
<dbReference type="EMBL" id="CP070499">
    <property type="protein sequence ID" value="QSB15569.1"/>
    <property type="molecule type" value="Genomic_DNA"/>
</dbReference>
<protein>
    <submittedName>
        <fullName evidence="2">Alpha/beta hydrolase</fullName>
    </submittedName>
</protein>